<keyword evidence="3 8" id="KW-0436">Ligase</keyword>
<protein>
    <recommendedName>
        <fullName evidence="8">Pantothenate synthetase</fullName>
        <shortName evidence="8">PS</shortName>
        <ecNumber evidence="8">6.3.2.1</ecNumber>
    </recommendedName>
    <alternativeName>
        <fullName evidence="8">Pantoate--beta-alanine ligase</fullName>
    </alternativeName>
    <alternativeName>
        <fullName evidence="8">Pantoate-activating enzyme</fullName>
    </alternativeName>
</protein>
<gene>
    <name evidence="8" type="primary">panC</name>
    <name evidence="9" type="ORF">NIASO_06785</name>
</gene>
<dbReference type="UniPathway" id="UPA00028">
    <property type="reaction ID" value="UER00005"/>
</dbReference>
<reference evidence="9 10" key="1">
    <citation type="submission" date="2013-12" db="EMBL/GenBank/DDBJ databases">
        <authorList>
            <consortium name="DOE Joint Genome Institute"/>
            <person name="Eisen J."/>
            <person name="Huntemann M."/>
            <person name="Han J."/>
            <person name="Chen A."/>
            <person name="Kyrpides N."/>
            <person name="Mavromatis K."/>
            <person name="Markowitz V."/>
            <person name="Palaniappan K."/>
            <person name="Ivanova N."/>
            <person name="Schaumberg A."/>
            <person name="Pati A."/>
            <person name="Liolios K."/>
            <person name="Nordberg H.P."/>
            <person name="Cantor M.N."/>
            <person name="Hua S.X."/>
            <person name="Woyke T."/>
        </authorList>
    </citation>
    <scope>NUCLEOTIDE SEQUENCE [LARGE SCALE GENOMIC DNA]</scope>
    <source>
        <strain evidence="10">DSM 19437</strain>
    </source>
</reference>
<dbReference type="GO" id="GO:0015940">
    <property type="term" value="P:pantothenate biosynthetic process"/>
    <property type="evidence" value="ECO:0007669"/>
    <property type="project" value="UniProtKB-UniRule"/>
</dbReference>
<feature type="active site" description="Proton donor" evidence="8">
    <location>
        <position position="37"/>
    </location>
</feature>
<dbReference type="NCBIfam" id="TIGR00018">
    <property type="entry name" value="panC"/>
    <property type="match status" value="1"/>
</dbReference>
<evidence type="ECO:0000256" key="8">
    <source>
        <dbReference type="HAMAP-Rule" id="MF_00158"/>
    </source>
</evidence>
<dbReference type="KEGG" id="nso:NIASO_06785"/>
<dbReference type="HAMAP" id="MF_00158">
    <property type="entry name" value="PanC"/>
    <property type="match status" value="1"/>
</dbReference>
<keyword evidence="10" id="KW-1185">Reference proteome</keyword>
<evidence type="ECO:0000256" key="1">
    <source>
        <dbReference type="ARBA" id="ARBA00004990"/>
    </source>
</evidence>
<keyword evidence="5 8" id="KW-0547">Nucleotide-binding</keyword>
<dbReference type="EMBL" id="CP007035">
    <property type="protein sequence ID" value="AHF14941.1"/>
    <property type="molecule type" value="Genomic_DNA"/>
</dbReference>
<dbReference type="OrthoDB" id="9773087at2"/>
<evidence type="ECO:0000256" key="2">
    <source>
        <dbReference type="ARBA" id="ARBA00009256"/>
    </source>
</evidence>
<dbReference type="GO" id="GO:0004592">
    <property type="term" value="F:pantoate-beta-alanine ligase activity"/>
    <property type="evidence" value="ECO:0007669"/>
    <property type="project" value="UniProtKB-UniRule"/>
</dbReference>
<evidence type="ECO:0000313" key="10">
    <source>
        <dbReference type="Proteomes" id="UP000003586"/>
    </source>
</evidence>
<comment type="catalytic activity">
    <reaction evidence="7 8">
        <text>(R)-pantoate + beta-alanine + ATP = (R)-pantothenate + AMP + diphosphate + H(+)</text>
        <dbReference type="Rhea" id="RHEA:10912"/>
        <dbReference type="ChEBI" id="CHEBI:15378"/>
        <dbReference type="ChEBI" id="CHEBI:15980"/>
        <dbReference type="ChEBI" id="CHEBI:29032"/>
        <dbReference type="ChEBI" id="CHEBI:30616"/>
        <dbReference type="ChEBI" id="CHEBI:33019"/>
        <dbReference type="ChEBI" id="CHEBI:57966"/>
        <dbReference type="ChEBI" id="CHEBI:456215"/>
        <dbReference type="EC" id="6.3.2.1"/>
    </reaction>
</comment>
<dbReference type="InterPro" id="IPR003721">
    <property type="entry name" value="Pantoate_ligase"/>
</dbReference>
<feature type="binding site" evidence="8">
    <location>
        <position position="61"/>
    </location>
    <ligand>
        <name>beta-alanine</name>
        <dbReference type="ChEBI" id="CHEBI:57966"/>
    </ligand>
</feature>
<keyword evidence="4 8" id="KW-0566">Pantothenate biosynthesis</keyword>
<dbReference type="eggNOG" id="COG0414">
    <property type="taxonomic scope" value="Bacteria"/>
</dbReference>
<comment type="function">
    <text evidence="8">Catalyzes the condensation of pantoate with beta-alanine in an ATP-dependent reaction via a pantoyl-adenylate intermediate.</text>
</comment>
<dbReference type="PANTHER" id="PTHR21299">
    <property type="entry name" value="CYTIDYLATE KINASE/PANTOATE-BETA-ALANINE LIGASE"/>
    <property type="match status" value="1"/>
</dbReference>
<comment type="subunit">
    <text evidence="8">Homodimer.</text>
</comment>
<dbReference type="Pfam" id="PF02569">
    <property type="entry name" value="Pantoate_ligase"/>
    <property type="match status" value="1"/>
</dbReference>
<dbReference type="CDD" id="cd00560">
    <property type="entry name" value="PanC"/>
    <property type="match status" value="1"/>
</dbReference>
<dbReference type="RefSeq" id="WP_008585144.1">
    <property type="nucleotide sequence ID" value="NZ_CP007035.1"/>
</dbReference>
<comment type="pathway">
    <text evidence="1 8">Cofactor biosynthesis; (R)-pantothenate biosynthesis; (R)-pantothenate from (R)-pantoate and beta-alanine: step 1/1.</text>
</comment>
<feature type="binding site" evidence="8">
    <location>
        <begin position="188"/>
        <end position="191"/>
    </location>
    <ligand>
        <name>ATP</name>
        <dbReference type="ChEBI" id="CHEBI:30616"/>
    </ligand>
</feature>
<dbReference type="SUPFAM" id="SSF52374">
    <property type="entry name" value="Nucleotidylyl transferase"/>
    <property type="match status" value="1"/>
</dbReference>
<dbReference type="GO" id="GO:0005829">
    <property type="term" value="C:cytosol"/>
    <property type="evidence" value="ECO:0007669"/>
    <property type="project" value="TreeGrafter"/>
</dbReference>
<dbReference type="Proteomes" id="UP000003586">
    <property type="component" value="Chromosome"/>
</dbReference>
<name>W0F0S4_9BACT</name>
<evidence type="ECO:0000256" key="4">
    <source>
        <dbReference type="ARBA" id="ARBA00022655"/>
    </source>
</evidence>
<dbReference type="InterPro" id="IPR042176">
    <property type="entry name" value="Pantoate_ligase_C"/>
</dbReference>
<dbReference type="HOGENOM" id="CLU_047148_0_0_10"/>
<dbReference type="InterPro" id="IPR014729">
    <property type="entry name" value="Rossmann-like_a/b/a_fold"/>
</dbReference>
<feature type="binding site" evidence="8">
    <location>
        <position position="61"/>
    </location>
    <ligand>
        <name>(R)-pantoate</name>
        <dbReference type="ChEBI" id="CHEBI:15980"/>
    </ligand>
</feature>
<feature type="binding site" evidence="8">
    <location>
        <position position="180"/>
    </location>
    <ligand>
        <name>ATP</name>
        <dbReference type="ChEBI" id="CHEBI:30616"/>
    </ligand>
</feature>
<keyword evidence="6 8" id="KW-0067">ATP-binding</keyword>
<accession>W0F0S4</accession>
<evidence type="ECO:0000256" key="5">
    <source>
        <dbReference type="ARBA" id="ARBA00022741"/>
    </source>
</evidence>
<evidence type="ECO:0000313" key="9">
    <source>
        <dbReference type="EMBL" id="AHF14941.1"/>
    </source>
</evidence>
<evidence type="ECO:0000256" key="7">
    <source>
        <dbReference type="ARBA" id="ARBA00048258"/>
    </source>
</evidence>
<sequence>MVLFKKKDDIQRFIAQLRQKNNKIGFVPTMGALHEGHISLVRAAREKCTIVVCSIFVNPTQFNDKKDLEKYPRTIEQDIALLIKNECDIIFCPEVAELYPDGTEQQPHFELGPVEFILEGKYRPGHFQGVATVVSKLFSIVKPDEVFFGQKDLQQTKVIERLIKNTPAFGSIHLNIVPTLRTESMLALSSRNTRLTTEQLTIAPVIYETLRFLKQHLAKGDLSPVIERATAMLEHRGLKTDYVTIADKETLEAVKEWDGHTKLAGLVAAFLGEVRLIDNLILTD</sequence>
<comment type="miscellaneous">
    <text evidence="8">The reaction proceeds by a bi uni uni bi ping pong mechanism.</text>
</comment>
<comment type="similarity">
    <text evidence="2 8">Belongs to the pantothenate synthetase family.</text>
</comment>
<dbReference type="STRING" id="929713.NIASO_06785"/>
<comment type="subcellular location">
    <subcellularLocation>
        <location evidence="8">Cytoplasm</location>
    </subcellularLocation>
</comment>
<feature type="binding site" evidence="8">
    <location>
        <begin position="30"/>
        <end position="37"/>
    </location>
    <ligand>
        <name>ATP</name>
        <dbReference type="ChEBI" id="CHEBI:30616"/>
    </ligand>
</feature>
<organism evidence="9 10">
    <name type="scientific">Niabella soli DSM 19437</name>
    <dbReference type="NCBI Taxonomy" id="929713"/>
    <lineage>
        <taxon>Bacteria</taxon>
        <taxon>Pseudomonadati</taxon>
        <taxon>Bacteroidota</taxon>
        <taxon>Chitinophagia</taxon>
        <taxon>Chitinophagales</taxon>
        <taxon>Chitinophagaceae</taxon>
        <taxon>Niabella</taxon>
    </lineage>
</organism>
<dbReference type="Gene3D" id="3.40.50.620">
    <property type="entry name" value="HUPs"/>
    <property type="match status" value="1"/>
</dbReference>
<dbReference type="FunFam" id="3.40.50.620:FF:000013">
    <property type="entry name" value="Pantothenate synthetase"/>
    <property type="match status" value="1"/>
</dbReference>
<proteinExistence type="inferred from homology"/>
<feature type="binding site" evidence="8">
    <location>
        <begin position="149"/>
        <end position="152"/>
    </location>
    <ligand>
        <name>ATP</name>
        <dbReference type="ChEBI" id="CHEBI:30616"/>
    </ligand>
</feature>
<keyword evidence="8" id="KW-0963">Cytoplasm</keyword>
<dbReference type="PANTHER" id="PTHR21299:SF1">
    <property type="entry name" value="PANTOATE--BETA-ALANINE LIGASE"/>
    <property type="match status" value="1"/>
</dbReference>
<dbReference type="Gene3D" id="3.30.1300.10">
    <property type="entry name" value="Pantoate-beta-alanine ligase, C-terminal domain"/>
    <property type="match status" value="1"/>
</dbReference>
<dbReference type="GO" id="GO:0005524">
    <property type="term" value="F:ATP binding"/>
    <property type="evidence" value="ECO:0007669"/>
    <property type="project" value="UniProtKB-KW"/>
</dbReference>
<dbReference type="AlphaFoldDB" id="W0F0S4"/>
<feature type="binding site" evidence="8">
    <location>
        <position position="155"/>
    </location>
    <ligand>
        <name>(R)-pantoate</name>
        <dbReference type="ChEBI" id="CHEBI:15980"/>
    </ligand>
</feature>
<evidence type="ECO:0000256" key="3">
    <source>
        <dbReference type="ARBA" id="ARBA00022598"/>
    </source>
</evidence>
<evidence type="ECO:0000256" key="6">
    <source>
        <dbReference type="ARBA" id="ARBA00022840"/>
    </source>
</evidence>
<dbReference type="EC" id="6.3.2.1" evidence="8"/>